<evidence type="ECO:0000256" key="11">
    <source>
        <dbReference type="ARBA" id="ARBA00038489"/>
    </source>
</evidence>
<dbReference type="PROSITE" id="PS51352">
    <property type="entry name" value="THIOREDOXIN_2"/>
    <property type="match status" value="1"/>
</dbReference>
<dbReference type="AlphaFoldDB" id="A0AA38HEC7"/>
<feature type="domain" description="Thioredoxin" evidence="15">
    <location>
        <begin position="133"/>
        <end position="281"/>
    </location>
</feature>
<name>A0AA38HEC7_9TREE</name>
<protein>
    <recommendedName>
        <fullName evidence="3">thioredoxin-dependent peroxiredoxin</fullName>
        <ecNumber evidence="3">1.11.1.24</ecNumber>
    </recommendedName>
    <alternativeName>
        <fullName evidence="13">Nuclear thiol peroxidase</fullName>
    </alternativeName>
    <alternativeName>
        <fullName evidence="10">Thioredoxin peroxidase</fullName>
    </alternativeName>
</protein>
<dbReference type="GO" id="GO:0045454">
    <property type="term" value="P:cell redox homeostasis"/>
    <property type="evidence" value="ECO:0007669"/>
    <property type="project" value="TreeGrafter"/>
</dbReference>
<evidence type="ECO:0000256" key="12">
    <source>
        <dbReference type="ARBA" id="ARBA00049091"/>
    </source>
</evidence>
<gene>
    <name evidence="16" type="ORF">MKK02DRAFT_39372</name>
</gene>
<dbReference type="InterPro" id="IPR013766">
    <property type="entry name" value="Thioredoxin_domain"/>
</dbReference>
<evidence type="ECO:0000259" key="15">
    <source>
        <dbReference type="PROSITE" id="PS51352"/>
    </source>
</evidence>
<dbReference type="FunFam" id="3.40.30.10:FF:000157">
    <property type="entry name" value="DOT5p Nuclear thiol peroxidase"/>
    <property type="match status" value="1"/>
</dbReference>
<feature type="region of interest" description="Disordered" evidence="14">
    <location>
        <begin position="1"/>
        <end position="132"/>
    </location>
</feature>
<dbReference type="Proteomes" id="UP001164286">
    <property type="component" value="Unassembled WGS sequence"/>
</dbReference>
<evidence type="ECO:0000256" key="1">
    <source>
        <dbReference type="ARBA" id="ARBA00004123"/>
    </source>
</evidence>
<dbReference type="GO" id="GO:0008379">
    <property type="term" value="F:thioredoxin peroxidase activity"/>
    <property type="evidence" value="ECO:0007669"/>
    <property type="project" value="TreeGrafter"/>
</dbReference>
<comment type="subunit">
    <text evidence="2">Monomer.</text>
</comment>
<dbReference type="SUPFAM" id="SSF52833">
    <property type="entry name" value="Thioredoxin-like"/>
    <property type="match status" value="1"/>
</dbReference>
<keyword evidence="5" id="KW-0049">Antioxidant</keyword>
<proteinExistence type="inferred from homology"/>
<evidence type="ECO:0000256" key="2">
    <source>
        <dbReference type="ARBA" id="ARBA00011245"/>
    </source>
</evidence>
<keyword evidence="4" id="KW-0575">Peroxidase</keyword>
<evidence type="ECO:0000313" key="17">
    <source>
        <dbReference type="Proteomes" id="UP001164286"/>
    </source>
</evidence>
<reference evidence="16" key="1">
    <citation type="journal article" date="2022" name="G3 (Bethesda)">
        <title>High quality genome of the basidiomycete yeast Dioszegia hungarica PDD-24b-2 isolated from cloud water.</title>
        <authorList>
            <person name="Jarrige D."/>
            <person name="Haridas S."/>
            <person name="Bleykasten-Grosshans C."/>
            <person name="Joly M."/>
            <person name="Nadalig T."/>
            <person name="Sancelme M."/>
            <person name="Vuilleumier S."/>
            <person name="Grigoriev I.V."/>
            <person name="Amato P."/>
            <person name="Bringel F."/>
        </authorList>
    </citation>
    <scope>NUCLEOTIDE SEQUENCE</scope>
    <source>
        <strain evidence="16">PDD-24b-2</strain>
    </source>
</reference>
<dbReference type="EMBL" id="JAKWFO010000001">
    <property type="protein sequence ID" value="KAI9639093.1"/>
    <property type="molecule type" value="Genomic_DNA"/>
</dbReference>
<dbReference type="RefSeq" id="XP_052948870.1">
    <property type="nucleotide sequence ID" value="XM_053090562.1"/>
</dbReference>
<evidence type="ECO:0000313" key="16">
    <source>
        <dbReference type="EMBL" id="KAI9639093.1"/>
    </source>
</evidence>
<evidence type="ECO:0000256" key="9">
    <source>
        <dbReference type="ARBA" id="ARBA00023284"/>
    </source>
</evidence>
<evidence type="ECO:0000256" key="10">
    <source>
        <dbReference type="ARBA" id="ARBA00032824"/>
    </source>
</evidence>
<comment type="catalytic activity">
    <reaction evidence="12">
        <text>a hydroperoxide + [thioredoxin]-dithiol = an alcohol + [thioredoxin]-disulfide + H2O</text>
        <dbReference type="Rhea" id="RHEA:62620"/>
        <dbReference type="Rhea" id="RHEA-COMP:10698"/>
        <dbReference type="Rhea" id="RHEA-COMP:10700"/>
        <dbReference type="ChEBI" id="CHEBI:15377"/>
        <dbReference type="ChEBI" id="CHEBI:29950"/>
        <dbReference type="ChEBI" id="CHEBI:30879"/>
        <dbReference type="ChEBI" id="CHEBI:35924"/>
        <dbReference type="ChEBI" id="CHEBI:50058"/>
        <dbReference type="EC" id="1.11.1.24"/>
    </reaction>
</comment>
<dbReference type="GO" id="GO:0005737">
    <property type="term" value="C:cytoplasm"/>
    <property type="evidence" value="ECO:0007669"/>
    <property type="project" value="TreeGrafter"/>
</dbReference>
<evidence type="ECO:0000256" key="5">
    <source>
        <dbReference type="ARBA" id="ARBA00022862"/>
    </source>
</evidence>
<comment type="subcellular location">
    <subcellularLocation>
        <location evidence="1">Nucleus</location>
    </subcellularLocation>
</comment>
<evidence type="ECO:0000256" key="8">
    <source>
        <dbReference type="ARBA" id="ARBA00023242"/>
    </source>
</evidence>
<keyword evidence="6" id="KW-0560">Oxidoreductase</keyword>
<keyword evidence="7" id="KW-1015">Disulfide bond</keyword>
<comment type="caution">
    <text evidence="16">The sequence shown here is derived from an EMBL/GenBank/DDBJ whole genome shotgun (WGS) entry which is preliminary data.</text>
</comment>
<dbReference type="InterPro" id="IPR036249">
    <property type="entry name" value="Thioredoxin-like_sf"/>
</dbReference>
<evidence type="ECO:0000256" key="14">
    <source>
        <dbReference type="SAM" id="MobiDB-lite"/>
    </source>
</evidence>
<dbReference type="CDD" id="cd03017">
    <property type="entry name" value="PRX_BCP"/>
    <property type="match status" value="1"/>
</dbReference>
<keyword evidence="8" id="KW-0539">Nucleus</keyword>
<accession>A0AA38HEC7</accession>
<evidence type="ECO:0000256" key="4">
    <source>
        <dbReference type="ARBA" id="ARBA00022559"/>
    </source>
</evidence>
<keyword evidence="17" id="KW-1185">Reference proteome</keyword>
<sequence length="281" mass="30084">MAPKSKTESKKADAAPPSRRSGRLAGQDASKEKEEVGSKRAAADDKPALSSKKAKSTPASKGAKSKVTSKKASASAKTDAIPESSEEVDVEAADKAEAEADEAADKKELASKKEKEAEAPQGADPETDGKKVMKLGDKLPKVTLKDEEGEDVEVTGLAGERGAVLFLYPKANTPGCTNQACGFRDAFDEIAELGYDVYGLSRDGPTAQKNWKVKQKLTYKLLCDPESKLIKRLGAFVLPKNTKRSHFIFEKGTGKLVEAKYGVKPADDPGNCLNFIKAHQK</sequence>
<feature type="compositionally biased region" description="Basic and acidic residues" evidence="14">
    <location>
        <begin position="92"/>
        <end position="118"/>
    </location>
</feature>
<evidence type="ECO:0000256" key="7">
    <source>
        <dbReference type="ARBA" id="ARBA00023157"/>
    </source>
</evidence>
<comment type="similarity">
    <text evidence="11">Belongs to the peroxiredoxin family. BCP/PrxQ subfamily.</text>
</comment>
<evidence type="ECO:0000256" key="3">
    <source>
        <dbReference type="ARBA" id="ARBA00013017"/>
    </source>
</evidence>
<dbReference type="Gene3D" id="3.40.30.10">
    <property type="entry name" value="Glutaredoxin"/>
    <property type="match status" value="1"/>
</dbReference>
<feature type="compositionally biased region" description="Basic and acidic residues" evidence="14">
    <location>
        <begin position="1"/>
        <end position="13"/>
    </location>
</feature>
<dbReference type="GeneID" id="77729767"/>
<keyword evidence="9" id="KW-0676">Redox-active center</keyword>
<evidence type="ECO:0000256" key="6">
    <source>
        <dbReference type="ARBA" id="ARBA00023002"/>
    </source>
</evidence>
<feature type="compositionally biased region" description="Low complexity" evidence="14">
    <location>
        <begin position="48"/>
        <end position="62"/>
    </location>
</feature>
<dbReference type="PANTHER" id="PTHR42801">
    <property type="entry name" value="THIOREDOXIN-DEPENDENT PEROXIDE REDUCTASE"/>
    <property type="match status" value="1"/>
</dbReference>
<dbReference type="InterPro" id="IPR050924">
    <property type="entry name" value="Peroxiredoxin_BCP/PrxQ"/>
</dbReference>
<dbReference type="GO" id="GO:0034599">
    <property type="term" value="P:cellular response to oxidative stress"/>
    <property type="evidence" value="ECO:0007669"/>
    <property type="project" value="TreeGrafter"/>
</dbReference>
<evidence type="ECO:0000256" key="13">
    <source>
        <dbReference type="ARBA" id="ARBA00077538"/>
    </source>
</evidence>
<feature type="compositionally biased region" description="Basic and acidic residues" evidence="14">
    <location>
        <begin position="29"/>
        <end position="47"/>
    </location>
</feature>
<dbReference type="Pfam" id="PF00578">
    <property type="entry name" value="AhpC-TSA"/>
    <property type="match status" value="1"/>
</dbReference>
<organism evidence="16 17">
    <name type="scientific">Dioszegia hungarica</name>
    <dbReference type="NCBI Taxonomy" id="4972"/>
    <lineage>
        <taxon>Eukaryota</taxon>
        <taxon>Fungi</taxon>
        <taxon>Dikarya</taxon>
        <taxon>Basidiomycota</taxon>
        <taxon>Agaricomycotina</taxon>
        <taxon>Tremellomycetes</taxon>
        <taxon>Tremellales</taxon>
        <taxon>Bulleribasidiaceae</taxon>
        <taxon>Dioszegia</taxon>
    </lineage>
</organism>
<dbReference type="InterPro" id="IPR000866">
    <property type="entry name" value="AhpC/TSA"/>
</dbReference>
<dbReference type="PANTHER" id="PTHR42801:SF23">
    <property type="entry name" value="PEROXIREDOXIN DOT5"/>
    <property type="match status" value="1"/>
</dbReference>
<dbReference type="EC" id="1.11.1.24" evidence="3"/>
<dbReference type="GO" id="GO:0005634">
    <property type="term" value="C:nucleus"/>
    <property type="evidence" value="ECO:0007669"/>
    <property type="project" value="UniProtKB-SubCell"/>
</dbReference>